<dbReference type="GO" id="GO:1901135">
    <property type="term" value="P:carbohydrate derivative metabolic process"/>
    <property type="evidence" value="ECO:0007669"/>
    <property type="project" value="InterPro"/>
</dbReference>
<sequence>MIADAGRIMLYGCGREGLQIQGFAMRLHHLGKLVSMQGDMAAPPMMQGDLFIVSAGPGALATVSALIGQAKAGGASVLFLTAQAQSQTAKIVDHTILVTAQTMANDKKKDASTLPMGSLYEGALFVLFEAMILKLIVDLDQTPGSIRARHTNME</sequence>
<organism evidence="3 4">
    <name type="scientific">Planktomarina temperata RCA23</name>
    <dbReference type="NCBI Taxonomy" id="666509"/>
    <lineage>
        <taxon>Bacteria</taxon>
        <taxon>Pseudomonadati</taxon>
        <taxon>Pseudomonadota</taxon>
        <taxon>Alphaproteobacteria</taxon>
        <taxon>Rhodobacterales</taxon>
        <taxon>Paracoccaceae</taxon>
        <taxon>Planktomarina</taxon>
    </lineage>
</organism>
<dbReference type="EMBL" id="CP003984">
    <property type="protein sequence ID" value="AII87993.1"/>
    <property type="molecule type" value="Genomic_DNA"/>
</dbReference>
<dbReference type="Pfam" id="PF01380">
    <property type="entry name" value="SIS"/>
    <property type="match status" value="1"/>
</dbReference>
<dbReference type="Gene3D" id="3.40.50.10490">
    <property type="entry name" value="Glucose-6-phosphate isomerase like protein, domain 1"/>
    <property type="match status" value="1"/>
</dbReference>
<dbReference type="GO" id="GO:0016853">
    <property type="term" value="F:isomerase activity"/>
    <property type="evidence" value="ECO:0007669"/>
    <property type="project" value="UniProtKB-KW"/>
</dbReference>
<evidence type="ECO:0000259" key="2">
    <source>
        <dbReference type="PROSITE" id="PS51464"/>
    </source>
</evidence>
<evidence type="ECO:0000313" key="4">
    <source>
        <dbReference type="Proteomes" id="UP000028680"/>
    </source>
</evidence>
<feature type="domain" description="SIS" evidence="2">
    <location>
        <begin position="1"/>
        <end position="142"/>
    </location>
</feature>
<evidence type="ECO:0000313" key="3">
    <source>
        <dbReference type="EMBL" id="AII87993.1"/>
    </source>
</evidence>
<gene>
    <name evidence="3" type="ORF">RCA23_c24710</name>
</gene>
<dbReference type="InterPro" id="IPR017552">
    <property type="entry name" value="PHI/rmpB"/>
</dbReference>
<name>A0AAN0RKQ7_9RHOB</name>
<dbReference type="KEGG" id="ptp:RCA23_c24710"/>
<reference evidence="3 4" key="1">
    <citation type="journal article" date="2014" name="ISME J.">
        <title>Adaptation of an abundant Roseobacter RCA organism to pelagic systems revealed by genomic and transcriptomic analyses.</title>
        <authorList>
            <person name="Voget S."/>
            <person name="Wemheuer B."/>
            <person name="Brinkhoff T."/>
            <person name="Vollmers J."/>
            <person name="Dietrich S."/>
            <person name="Giebel H.A."/>
            <person name="Beardsley C."/>
            <person name="Sardemann C."/>
            <person name="Bakenhus I."/>
            <person name="Billerbeck S."/>
            <person name="Daniel R."/>
            <person name="Simon M."/>
        </authorList>
    </citation>
    <scope>NUCLEOTIDE SEQUENCE [LARGE SCALE GENOMIC DNA]</scope>
    <source>
        <strain evidence="3 4">RCA23</strain>
    </source>
</reference>
<evidence type="ECO:0000256" key="1">
    <source>
        <dbReference type="ARBA" id="ARBA00009235"/>
    </source>
</evidence>
<dbReference type="InterPro" id="IPR001347">
    <property type="entry name" value="SIS_dom"/>
</dbReference>
<dbReference type="PANTHER" id="PTHR43443">
    <property type="entry name" value="3-HEXULOSE-6-PHOSPHATE ISOMERASE"/>
    <property type="match status" value="1"/>
</dbReference>
<accession>A0AAN0RKQ7</accession>
<keyword evidence="4" id="KW-1185">Reference proteome</keyword>
<proteinExistence type="inferred from homology"/>
<protein>
    <submittedName>
        <fullName evidence="3">Sugar isomerase</fullName>
    </submittedName>
</protein>
<dbReference type="InterPro" id="IPR046348">
    <property type="entry name" value="SIS_dom_sf"/>
</dbReference>
<dbReference type="SUPFAM" id="SSF53697">
    <property type="entry name" value="SIS domain"/>
    <property type="match status" value="1"/>
</dbReference>
<dbReference type="Proteomes" id="UP000028680">
    <property type="component" value="Chromosome"/>
</dbReference>
<dbReference type="AlphaFoldDB" id="A0AAN0RKQ7"/>
<dbReference type="PROSITE" id="PS51464">
    <property type="entry name" value="SIS"/>
    <property type="match status" value="1"/>
</dbReference>
<dbReference type="GO" id="GO:0097367">
    <property type="term" value="F:carbohydrate derivative binding"/>
    <property type="evidence" value="ECO:0007669"/>
    <property type="project" value="InterPro"/>
</dbReference>
<comment type="similarity">
    <text evidence="1">Belongs to the SIS family. PHI subfamily.</text>
</comment>
<keyword evidence="3" id="KW-0413">Isomerase</keyword>
<dbReference type="PANTHER" id="PTHR43443:SF1">
    <property type="entry name" value="3-HEXULOSE-6-PHOSPHATE ISOMERASE"/>
    <property type="match status" value="1"/>
</dbReference>